<dbReference type="PROSITE" id="PS00062">
    <property type="entry name" value="ALDOKETO_REDUCTASE_2"/>
    <property type="match status" value="1"/>
</dbReference>
<organism evidence="8 9">
    <name type="scientific">Halodesulfovibrio aestuarii</name>
    <dbReference type="NCBI Taxonomy" id="126333"/>
    <lineage>
        <taxon>Bacteria</taxon>
        <taxon>Pseudomonadati</taxon>
        <taxon>Thermodesulfobacteriota</taxon>
        <taxon>Desulfovibrionia</taxon>
        <taxon>Desulfovibrionales</taxon>
        <taxon>Desulfovibrionaceae</taxon>
        <taxon>Halodesulfovibrio</taxon>
    </lineage>
</organism>
<dbReference type="SUPFAM" id="SSF51430">
    <property type="entry name" value="NAD(P)-linked oxidoreductase"/>
    <property type="match status" value="1"/>
</dbReference>
<evidence type="ECO:0000256" key="2">
    <source>
        <dbReference type="ARBA" id="ARBA00022857"/>
    </source>
</evidence>
<dbReference type="Gene3D" id="3.20.20.100">
    <property type="entry name" value="NADP-dependent oxidoreductase domain"/>
    <property type="match status" value="1"/>
</dbReference>
<evidence type="ECO:0000256" key="3">
    <source>
        <dbReference type="ARBA" id="ARBA00023002"/>
    </source>
</evidence>
<dbReference type="GO" id="GO:0016491">
    <property type="term" value="F:oxidoreductase activity"/>
    <property type="evidence" value="ECO:0007669"/>
    <property type="project" value="UniProtKB-KW"/>
</dbReference>
<name>A0A8G2F8V4_9BACT</name>
<dbReference type="AlphaFoldDB" id="A0A8G2F8V4"/>
<evidence type="ECO:0000256" key="4">
    <source>
        <dbReference type="PIRSR" id="PIRSR000097-1"/>
    </source>
</evidence>
<feature type="active site" description="Proton donor" evidence="4">
    <location>
        <position position="48"/>
    </location>
</feature>
<feature type="domain" description="NADP-dependent oxidoreductase" evidence="7">
    <location>
        <begin position="22"/>
        <end position="289"/>
    </location>
</feature>
<dbReference type="InterPro" id="IPR023210">
    <property type="entry name" value="NADP_OxRdtase_dom"/>
</dbReference>
<evidence type="ECO:0000313" key="8">
    <source>
        <dbReference type="EMBL" id="SHJ04348.1"/>
    </source>
</evidence>
<feature type="binding site" evidence="5">
    <location>
        <position position="108"/>
    </location>
    <ligand>
        <name>substrate</name>
    </ligand>
</feature>
<evidence type="ECO:0000256" key="5">
    <source>
        <dbReference type="PIRSR" id="PIRSR000097-2"/>
    </source>
</evidence>
<dbReference type="EMBL" id="FQZR01000003">
    <property type="protein sequence ID" value="SHJ04348.1"/>
    <property type="molecule type" value="Genomic_DNA"/>
</dbReference>
<accession>A0A8G2F8V4</accession>
<evidence type="ECO:0000313" key="9">
    <source>
        <dbReference type="Proteomes" id="UP000184001"/>
    </source>
</evidence>
<dbReference type="FunFam" id="3.20.20.100:FF:000006">
    <property type="entry name" value="Aldo-keto reductase family 1 member A1"/>
    <property type="match status" value="1"/>
</dbReference>
<comment type="caution">
    <text evidence="8">The sequence shown here is derived from an EMBL/GenBank/DDBJ whole genome shotgun (WGS) entry which is preliminary data.</text>
</comment>
<dbReference type="InterPro" id="IPR020471">
    <property type="entry name" value="AKR"/>
</dbReference>
<dbReference type="Proteomes" id="UP000184001">
    <property type="component" value="Unassembled WGS sequence"/>
</dbReference>
<evidence type="ECO:0000259" key="7">
    <source>
        <dbReference type="Pfam" id="PF00248"/>
    </source>
</evidence>
<dbReference type="InterPro" id="IPR036812">
    <property type="entry name" value="NAD(P)_OxRdtase_dom_sf"/>
</dbReference>
<keyword evidence="3" id="KW-0560">Oxidoreductase</keyword>
<protein>
    <submittedName>
        <fullName evidence="8">Alcohol dehydrogenase (NADP+)</fullName>
    </submittedName>
</protein>
<evidence type="ECO:0000256" key="1">
    <source>
        <dbReference type="ARBA" id="ARBA00007905"/>
    </source>
</evidence>
<feature type="site" description="Lowers pKa of active site Tyr" evidence="6">
    <location>
        <position position="75"/>
    </location>
</feature>
<dbReference type="RefSeq" id="WP_020000576.1">
    <property type="nucleotide sequence ID" value="NZ_CP192219.1"/>
</dbReference>
<comment type="similarity">
    <text evidence="1">Belongs to the aldo/keto reductase family.</text>
</comment>
<sequence length="318" mass="35630">MKHFQLPTGEKIPALGLGTYLSPPEKIERAILSALDAGYRHIDCAAIYGNEKHIGAVLKKAFNQYPRKDLWITSKLWCDAHKPEDVLPALTRTLEDLGLDYLDLYLIHWPVALKRGVELPETKEDYLTLEEVPLRTTWRAMEDCADRGIVRNIGVSNFSTKKLTTLLSTAAIPPAVNQIEMHPYQQQRVQVAFAKKHDITLTAYCPLGSVGEARTTRKGCTPPPLLKHPLIMTIAKKHGSTAAQVLIAWLLKQDIVAIPKSVTPERIQENFKGSELSLDANDMRVIAELDMGARIIDGKVFTLHNSPYTFENLWDGEC</sequence>
<keyword evidence="2" id="KW-0521">NADP</keyword>
<dbReference type="InterPro" id="IPR018170">
    <property type="entry name" value="Aldo/ket_reductase_CS"/>
</dbReference>
<gene>
    <name evidence="8" type="ORF">SAMN05660830_01460</name>
</gene>
<evidence type="ECO:0000256" key="6">
    <source>
        <dbReference type="PIRSR" id="PIRSR000097-3"/>
    </source>
</evidence>
<dbReference type="PRINTS" id="PR00069">
    <property type="entry name" value="ALDKETRDTASE"/>
</dbReference>
<dbReference type="Pfam" id="PF00248">
    <property type="entry name" value="Aldo_ket_red"/>
    <property type="match status" value="1"/>
</dbReference>
<dbReference type="PROSITE" id="PS00798">
    <property type="entry name" value="ALDOKETO_REDUCTASE_1"/>
    <property type="match status" value="1"/>
</dbReference>
<dbReference type="PIRSF" id="PIRSF000097">
    <property type="entry name" value="AKR"/>
    <property type="match status" value="1"/>
</dbReference>
<dbReference type="PANTHER" id="PTHR11732">
    <property type="entry name" value="ALDO/KETO REDUCTASE"/>
    <property type="match status" value="1"/>
</dbReference>
<proteinExistence type="inferred from homology"/>
<reference evidence="8 9" key="1">
    <citation type="submission" date="2016-11" db="EMBL/GenBank/DDBJ databases">
        <authorList>
            <person name="Varghese N."/>
            <person name="Submissions S."/>
        </authorList>
    </citation>
    <scope>NUCLEOTIDE SEQUENCE [LARGE SCALE GENOMIC DNA]</scope>
    <source>
        <strain evidence="8 9">DSM 17919</strain>
    </source>
</reference>